<sequence>MTEILIREWTDEPRVSARQAAAMGQPYRELGECCLVDKQRQSEAGGDGRWKITREKRGLLYRRWGGAG</sequence>
<accession>A0A0E0R8N8</accession>
<evidence type="ECO:0000313" key="1">
    <source>
        <dbReference type="EnsemblPlants" id="ORUFI11G15140.1"/>
    </source>
</evidence>
<dbReference type="HOGENOM" id="CLU_2798046_0_0_1"/>
<dbReference type="EnsemblPlants" id="ORUFI11G15140.1">
    <property type="protein sequence ID" value="ORUFI11G15140.1"/>
    <property type="gene ID" value="ORUFI11G15140"/>
</dbReference>
<dbReference type="Proteomes" id="UP000008022">
    <property type="component" value="Unassembled WGS sequence"/>
</dbReference>
<dbReference type="AlphaFoldDB" id="A0A0E0R8N8"/>
<evidence type="ECO:0000313" key="2">
    <source>
        <dbReference type="Proteomes" id="UP000008022"/>
    </source>
</evidence>
<protein>
    <submittedName>
        <fullName evidence="1">Uncharacterized protein</fullName>
    </submittedName>
</protein>
<proteinExistence type="predicted"/>
<name>A0A0E0R8N8_ORYRU</name>
<reference evidence="1" key="2">
    <citation type="submission" date="2015-06" db="UniProtKB">
        <authorList>
            <consortium name="EnsemblPlants"/>
        </authorList>
    </citation>
    <scope>IDENTIFICATION</scope>
</reference>
<dbReference type="Gramene" id="ORUFI11G15140.1">
    <property type="protein sequence ID" value="ORUFI11G15140.1"/>
    <property type="gene ID" value="ORUFI11G15140"/>
</dbReference>
<organism evidence="1 2">
    <name type="scientific">Oryza rufipogon</name>
    <name type="common">Brownbeard rice</name>
    <name type="synonym">Asian wild rice</name>
    <dbReference type="NCBI Taxonomy" id="4529"/>
    <lineage>
        <taxon>Eukaryota</taxon>
        <taxon>Viridiplantae</taxon>
        <taxon>Streptophyta</taxon>
        <taxon>Embryophyta</taxon>
        <taxon>Tracheophyta</taxon>
        <taxon>Spermatophyta</taxon>
        <taxon>Magnoliopsida</taxon>
        <taxon>Liliopsida</taxon>
        <taxon>Poales</taxon>
        <taxon>Poaceae</taxon>
        <taxon>BOP clade</taxon>
        <taxon>Oryzoideae</taxon>
        <taxon>Oryzeae</taxon>
        <taxon>Oryzinae</taxon>
        <taxon>Oryza</taxon>
    </lineage>
</organism>
<reference evidence="2" key="1">
    <citation type="submission" date="2013-06" db="EMBL/GenBank/DDBJ databases">
        <authorList>
            <person name="Zhao Q."/>
        </authorList>
    </citation>
    <scope>NUCLEOTIDE SEQUENCE</scope>
    <source>
        <strain evidence="2">cv. W1943</strain>
    </source>
</reference>
<keyword evidence="2" id="KW-1185">Reference proteome</keyword>